<dbReference type="PANTHER" id="PTHR12504:SF0">
    <property type="entry name" value="MITOCHONDRIAL IMPORT RECEPTOR SUBUNIT TOM22 HOMOLOG"/>
    <property type="match status" value="1"/>
</dbReference>
<dbReference type="AlphaFoldDB" id="A0A7T8GVF3"/>
<evidence type="ECO:0000313" key="14">
    <source>
        <dbReference type="EMBL" id="QQP38507.1"/>
    </source>
</evidence>
<keyword evidence="15" id="KW-1185">Reference proteome</keyword>
<feature type="compositionally biased region" description="Pro residues" evidence="13">
    <location>
        <begin position="74"/>
        <end position="83"/>
    </location>
</feature>
<comment type="subcellular location">
    <subcellularLocation>
        <location evidence="1">Mitochondrion outer membrane</location>
        <topology evidence="1">Single-pass membrane protein</topology>
    </subcellularLocation>
</comment>
<evidence type="ECO:0000256" key="7">
    <source>
        <dbReference type="ARBA" id="ARBA00022927"/>
    </source>
</evidence>
<evidence type="ECO:0000256" key="9">
    <source>
        <dbReference type="ARBA" id="ARBA00023010"/>
    </source>
</evidence>
<keyword evidence="10" id="KW-0496">Mitochondrion</keyword>
<keyword evidence="5" id="KW-0812">Transmembrane</keyword>
<dbReference type="GO" id="GO:0006886">
    <property type="term" value="P:intracellular protein transport"/>
    <property type="evidence" value="ECO:0007669"/>
    <property type="project" value="InterPro"/>
</dbReference>
<reference evidence="15" key="1">
    <citation type="submission" date="2021-01" db="EMBL/GenBank/DDBJ databases">
        <title>Caligus Genome Assembly.</title>
        <authorList>
            <person name="Gallardo-Escarate C."/>
        </authorList>
    </citation>
    <scope>NUCLEOTIDE SEQUENCE [LARGE SCALE GENOMIC DNA]</scope>
</reference>
<evidence type="ECO:0000256" key="1">
    <source>
        <dbReference type="ARBA" id="ARBA00004572"/>
    </source>
</evidence>
<evidence type="ECO:0000313" key="15">
    <source>
        <dbReference type="Proteomes" id="UP000595437"/>
    </source>
</evidence>
<keyword evidence="9" id="KW-0811">Translocation</keyword>
<keyword evidence="6" id="KW-1000">Mitochondrion outer membrane</keyword>
<evidence type="ECO:0000256" key="4">
    <source>
        <dbReference type="ARBA" id="ARBA00022448"/>
    </source>
</evidence>
<keyword evidence="4" id="KW-0813">Transport</keyword>
<dbReference type="OrthoDB" id="10016939at2759"/>
<dbReference type="InterPro" id="IPR005683">
    <property type="entry name" value="Tom22"/>
</dbReference>
<dbReference type="EMBL" id="CP045902">
    <property type="protein sequence ID" value="QQP38507.1"/>
    <property type="molecule type" value="Genomic_DNA"/>
</dbReference>
<evidence type="ECO:0000256" key="3">
    <source>
        <dbReference type="ARBA" id="ARBA00016229"/>
    </source>
</evidence>
<proteinExistence type="inferred from homology"/>
<keyword evidence="7" id="KW-0653">Protein transport</keyword>
<evidence type="ECO:0000256" key="6">
    <source>
        <dbReference type="ARBA" id="ARBA00022787"/>
    </source>
</evidence>
<evidence type="ECO:0000256" key="8">
    <source>
        <dbReference type="ARBA" id="ARBA00022989"/>
    </source>
</evidence>
<feature type="region of interest" description="Disordered" evidence="13">
    <location>
        <begin position="1"/>
        <end position="89"/>
    </location>
</feature>
<evidence type="ECO:0000256" key="2">
    <source>
        <dbReference type="ARBA" id="ARBA00009874"/>
    </source>
</evidence>
<comment type="similarity">
    <text evidence="2">Belongs to the Tom22 family.</text>
</comment>
<dbReference type="PANTHER" id="PTHR12504">
    <property type="entry name" value="MITOCHONDRIAL IMPORT RECEPTOR SUBUNIT TOM22"/>
    <property type="match status" value="1"/>
</dbReference>
<evidence type="ECO:0000256" key="11">
    <source>
        <dbReference type="ARBA" id="ARBA00023136"/>
    </source>
</evidence>
<accession>A0A7T8GVF3</accession>
<sequence>MSGEEDRREDSPPQELSIKGDEYEEAEEIVEIEAPGPMDSSPEILEMPRSDSSSPPPASLPDSSVILSKEPSPALTPPTPPPTAQSSSISLSKAAEVEELDDDELEDFEDESLMERLLALSEIFPPGLVSGTASVACAGLNTAKWVLANGKVLTWAIFSSAGITFLPIIIESERSRIVEAEKQQQRQILLGPGAAVA</sequence>
<gene>
    <name evidence="14" type="ORF">FKW44_019092</name>
</gene>
<keyword evidence="11" id="KW-0472">Membrane</keyword>
<protein>
    <recommendedName>
        <fullName evidence="3">Mitochondrial import receptor subunit TOM22 homolog</fullName>
    </recommendedName>
</protein>
<organism evidence="14 15">
    <name type="scientific">Caligus rogercresseyi</name>
    <name type="common">Sea louse</name>
    <dbReference type="NCBI Taxonomy" id="217165"/>
    <lineage>
        <taxon>Eukaryota</taxon>
        <taxon>Metazoa</taxon>
        <taxon>Ecdysozoa</taxon>
        <taxon>Arthropoda</taxon>
        <taxon>Crustacea</taxon>
        <taxon>Multicrustacea</taxon>
        <taxon>Hexanauplia</taxon>
        <taxon>Copepoda</taxon>
        <taxon>Siphonostomatoida</taxon>
        <taxon>Caligidae</taxon>
        <taxon>Caligus</taxon>
    </lineage>
</organism>
<keyword evidence="8" id="KW-1133">Transmembrane helix</keyword>
<feature type="compositionally biased region" description="Basic and acidic residues" evidence="13">
    <location>
        <begin position="1"/>
        <end position="11"/>
    </location>
</feature>
<name>A0A7T8GVF3_CALRO</name>
<dbReference type="GO" id="GO:0005741">
    <property type="term" value="C:mitochondrial outer membrane"/>
    <property type="evidence" value="ECO:0007669"/>
    <property type="project" value="UniProtKB-SubCell"/>
</dbReference>
<dbReference type="Pfam" id="PF04281">
    <property type="entry name" value="Tom22"/>
    <property type="match status" value="1"/>
</dbReference>
<evidence type="ECO:0000256" key="5">
    <source>
        <dbReference type="ARBA" id="ARBA00022692"/>
    </source>
</evidence>
<keyword evidence="12" id="KW-0675">Receptor</keyword>
<evidence type="ECO:0000256" key="12">
    <source>
        <dbReference type="ARBA" id="ARBA00023170"/>
    </source>
</evidence>
<feature type="compositionally biased region" description="Acidic residues" evidence="13">
    <location>
        <begin position="22"/>
        <end position="31"/>
    </location>
</feature>
<evidence type="ECO:0000256" key="13">
    <source>
        <dbReference type="SAM" id="MobiDB-lite"/>
    </source>
</evidence>
<evidence type="ECO:0000256" key="10">
    <source>
        <dbReference type="ARBA" id="ARBA00023128"/>
    </source>
</evidence>
<dbReference type="CDD" id="cd22884">
    <property type="entry name" value="TOM22"/>
    <property type="match status" value="1"/>
</dbReference>
<dbReference type="Proteomes" id="UP000595437">
    <property type="component" value="Chromosome 13"/>
</dbReference>